<keyword evidence="3" id="KW-1185">Reference proteome</keyword>
<dbReference type="InterPro" id="IPR025558">
    <property type="entry name" value="DUF4283"/>
</dbReference>
<dbReference type="PANTHER" id="PTHR31286:SF153">
    <property type="entry name" value="DUF4283 DOMAIN PROTEIN"/>
    <property type="match status" value="1"/>
</dbReference>
<gene>
    <name evidence="2" type="ORF">CEPIT_LOCUS36855</name>
</gene>
<organism evidence="2 3">
    <name type="scientific">Cuscuta epithymum</name>
    <dbReference type="NCBI Taxonomy" id="186058"/>
    <lineage>
        <taxon>Eukaryota</taxon>
        <taxon>Viridiplantae</taxon>
        <taxon>Streptophyta</taxon>
        <taxon>Embryophyta</taxon>
        <taxon>Tracheophyta</taxon>
        <taxon>Spermatophyta</taxon>
        <taxon>Magnoliopsida</taxon>
        <taxon>eudicotyledons</taxon>
        <taxon>Gunneridae</taxon>
        <taxon>Pentapetalae</taxon>
        <taxon>asterids</taxon>
        <taxon>lamiids</taxon>
        <taxon>Solanales</taxon>
        <taxon>Convolvulaceae</taxon>
        <taxon>Cuscuteae</taxon>
        <taxon>Cuscuta</taxon>
        <taxon>Cuscuta subgen. Cuscuta</taxon>
    </lineage>
</organism>
<protein>
    <recommendedName>
        <fullName evidence="1">DUF4283 domain-containing protein</fullName>
    </recommendedName>
</protein>
<dbReference type="Pfam" id="PF14111">
    <property type="entry name" value="DUF4283"/>
    <property type="match status" value="1"/>
</dbReference>
<dbReference type="InterPro" id="IPR040256">
    <property type="entry name" value="At4g02000-like"/>
</dbReference>
<proteinExistence type="predicted"/>
<evidence type="ECO:0000259" key="1">
    <source>
        <dbReference type="Pfam" id="PF14111"/>
    </source>
</evidence>
<dbReference type="Proteomes" id="UP001152523">
    <property type="component" value="Unassembled WGS sequence"/>
</dbReference>
<name>A0AAV0FSZ3_9ASTE</name>
<comment type="caution">
    <text evidence="2">The sequence shown here is derived from an EMBL/GenBank/DDBJ whole genome shotgun (WGS) entry which is preliminary data.</text>
</comment>
<dbReference type="AlphaFoldDB" id="A0AAV0FSZ3"/>
<sequence>MSMADKEAELVCDDDVEAGEDSSEVERPVFPVVSALITDMKINFPAFRETMTSIWRAGRGVEIKEIEEKRYIFNFNHPVDMKRVIDGGPWQFGRNLQIVKEIKPTDIPHKIHLNEAEFWVRVHNVAYCLLNLGTARKVGNFLGRFVSYDKNNYGE</sequence>
<dbReference type="EMBL" id="CAMAPF010001010">
    <property type="protein sequence ID" value="CAH9138506.1"/>
    <property type="molecule type" value="Genomic_DNA"/>
</dbReference>
<feature type="domain" description="DUF4283" evidence="1">
    <location>
        <begin position="39"/>
        <end position="105"/>
    </location>
</feature>
<reference evidence="2" key="1">
    <citation type="submission" date="2022-07" db="EMBL/GenBank/DDBJ databases">
        <authorList>
            <person name="Macas J."/>
            <person name="Novak P."/>
            <person name="Neumann P."/>
        </authorList>
    </citation>
    <scope>NUCLEOTIDE SEQUENCE</scope>
</reference>
<dbReference type="PANTHER" id="PTHR31286">
    <property type="entry name" value="GLYCINE-RICH CELL WALL STRUCTURAL PROTEIN 1.8-LIKE"/>
    <property type="match status" value="1"/>
</dbReference>
<accession>A0AAV0FSZ3</accession>
<evidence type="ECO:0000313" key="2">
    <source>
        <dbReference type="EMBL" id="CAH9138506.1"/>
    </source>
</evidence>
<evidence type="ECO:0000313" key="3">
    <source>
        <dbReference type="Proteomes" id="UP001152523"/>
    </source>
</evidence>